<evidence type="ECO:0000313" key="2">
    <source>
        <dbReference type="Proteomes" id="UP000248314"/>
    </source>
</evidence>
<comment type="caution">
    <text evidence="1">The sequence shown here is derived from an EMBL/GenBank/DDBJ whole genome shotgun (WGS) entry which is preliminary data.</text>
</comment>
<name>A0A318I747_9BACT</name>
<keyword evidence="2" id="KW-1185">Reference proteome</keyword>
<accession>A0A318I747</accession>
<dbReference type="Proteomes" id="UP000248314">
    <property type="component" value="Unassembled WGS sequence"/>
</dbReference>
<evidence type="ECO:0000313" key="1">
    <source>
        <dbReference type="EMBL" id="PXX20901.1"/>
    </source>
</evidence>
<sequence>MVGKHIKIMVYAVMYMHSFRFINVDYRIFVCKSKCYNFHLVFTNQYRDNFSFVNQTSCLQL</sequence>
<reference evidence="1 2" key="1">
    <citation type="submission" date="2018-05" db="EMBL/GenBank/DDBJ databases">
        <title>Genomic Encyclopedia of Type Strains, Phase I: the one thousand microbial genomes (KMG-I) project.</title>
        <authorList>
            <person name="Kyrpides N."/>
        </authorList>
    </citation>
    <scope>NUCLEOTIDE SEQUENCE [LARGE SCALE GENOMIC DNA]</scope>
    <source>
        <strain evidence="1 2">DSM 15611</strain>
    </source>
</reference>
<dbReference type="AlphaFoldDB" id="A0A318I747"/>
<organism evidence="1 2">
    <name type="scientific">Hoylesella shahii DSM 15611 = JCM 12083</name>
    <dbReference type="NCBI Taxonomy" id="1122991"/>
    <lineage>
        <taxon>Bacteria</taxon>
        <taxon>Pseudomonadati</taxon>
        <taxon>Bacteroidota</taxon>
        <taxon>Bacteroidia</taxon>
        <taxon>Bacteroidales</taxon>
        <taxon>Prevotellaceae</taxon>
        <taxon>Hoylesella</taxon>
    </lineage>
</organism>
<protein>
    <submittedName>
        <fullName evidence="1">Uncharacterized protein</fullName>
    </submittedName>
</protein>
<dbReference type="EMBL" id="QJJX01000027">
    <property type="protein sequence ID" value="PXX20901.1"/>
    <property type="molecule type" value="Genomic_DNA"/>
</dbReference>
<gene>
    <name evidence="1" type="ORF">EJ73_02068</name>
</gene>
<proteinExistence type="predicted"/>